<evidence type="ECO:0000313" key="2">
    <source>
        <dbReference type="EMBL" id="GEP43517.1"/>
    </source>
</evidence>
<dbReference type="Pfam" id="PF00535">
    <property type="entry name" value="Glycos_transf_2"/>
    <property type="match status" value="1"/>
</dbReference>
<feature type="domain" description="Glycosyltransferase 2-like" evidence="1">
    <location>
        <begin position="10"/>
        <end position="122"/>
    </location>
</feature>
<dbReference type="GO" id="GO:0006487">
    <property type="term" value="P:protein N-linked glycosylation"/>
    <property type="evidence" value="ECO:0007669"/>
    <property type="project" value="TreeGrafter"/>
</dbReference>
<dbReference type="PANTHER" id="PTHR10859">
    <property type="entry name" value="GLYCOSYL TRANSFERASE"/>
    <property type="match status" value="1"/>
</dbReference>
<comment type="caution">
    <text evidence="2">The sequence shown here is derived from an EMBL/GenBank/DDBJ whole genome shotgun (WGS) entry which is preliminary data.</text>
</comment>
<keyword evidence="2" id="KW-0808">Transferase</keyword>
<dbReference type="InterPro" id="IPR029044">
    <property type="entry name" value="Nucleotide-diphossugar_trans"/>
</dbReference>
<dbReference type="OrthoDB" id="9810303at2"/>
<evidence type="ECO:0000259" key="1">
    <source>
        <dbReference type="Pfam" id="PF00535"/>
    </source>
</evidence>
<dbReference type="Gene3D" id="3.90.550.10">
    <property type="entry name" value="Spore Coat Polysaccharide Biosynthesis Protein SpsA, Chain A"/>
    <property type="match status" value="1"/>
</dbReference>
<dbReference type="AlphaFoldDB" id="A0A512M9U9"/>
<dbReference type="Proteomes" id="UP000321577">
    <property type="component" value="Unassembled WGS sequence"/>
</dbReference>
<keyword evidence="3" id="KW-1185">Reference proteome</keyword>
<accession>A0A512M9U9</accession>
<keyword evidence="2" id="KW-0328">Glycosyltransferase</keyword>
<sequence>MIEVPRIHLVVPCHTESGRIISFLPDLCREVTALGNVYVMVVEDGSGPEEAAKMQALIQRLRPQFPCLLPLKVLPQNVGKGGAVYAGWEDHQGAEWLGFVDADGSCSPAEVGRLITLAQQQNFKHPSELTAIFASRIKMLGRKVERLLKRHLLGRVYATLVSEMLRIPVYDSQCGLKLVPRVAYEKIADRLTIMRFAFDVELMVALLDSGCGIREVPIDWHETPGGKVHLVRDSWRMARDVAHIRARRAVWRQGKG</sequence>
<dbReference type="SUPFAM" id="SSF53448">
    <property type="entry name" value="Nucleotide-diphospho-sugar transferases"/>
    <property type="match status" value="1"/>
</dbReference>
<organism evidence="2 3">
    <name type="scientific">Brevifollis gellanilyticus</name>
    <dbReference type="NCBI Taxonomy" id="748831"/>
    <lineage>
        <taxon>Bacteria</taxon>
        <taxon>Pseudomonadati</taxon>
        <taxon>Verrucomicrobiota</taxon>
        <taxon>Verrucomicrobiia</taxon>
        <taxon>Verrucomicrobiales</taxon>
        <taxon>Verrucomicrobiaceae</taxon>
    </lineage>
</organism>
<dbReference type="GO" id="GO:0016757">
    <property type="term" value="F:glycosyltransferase activity"/>
    <property type="evidence" value="ECO:0007669"/>
    <property type="project" value="UniProtKB-KW"/>
</dbReference>
<dbReference type="RefSeq" id="WP_146851091.1">
    <property type="nucleotide sequence ID" value="NZ_BKAG01000018.1"/>
</dbReference>
<dbReference type="EMBL" id="BKAG01000018">
    <property type="protein sequence ID" value="GEP43517.1"/>
    <property type="molecule type" value="Genomic_DNA"/>
</dbReference>
<name>A0A512M9U9_9BACT</name>
<proteinExistence type="predicted"/>
<protein>
    <submittedName>
        <fullName evidence="2">Dolichol-phosphate mannosyltransferase</fullName>
    </submittedName>
</protein>
<dbReference type="InterPro" id="IPR001173">
    <property type="entry name" value="Glyco_trans_2-like"/>
</dbReference>
<reference evidence="2 3" key="1">
    <citation type="submission" date="2019-07" db="EMBL/GenBank/DDBJ databases">
        <title>Whole genome shotgun sequence of Brevifollis gellanilyticus NBRC 108608.</title>
        <authorList>
            <person name="Hosoyama A."/>
            <person name="Uohara A."/>
            <person name="Ohji S."/>
            <person name="Ichikawa N."/>
        </authorList>
    </citation>
    <scope>NUCLEOTIDE SEQUENCE [LARGE SCALE GENOMIC DNA]</scope>
    <source>
        <strain evidence="2 3">NBRC 108608</strain>
    </source>
</reference>
<gene>
    <name evidence="2" type="ORF">BGE01nite_28080</name>
</gene>
<dbReference type="PANTHER" id="PTHR10859:SF91">
    <property type="entry name" value="DOLICHYL-PHOSPHATE BETA-GLUCOSYLTRANSFERASE"/>
    <property type="match status" value="1"/>
</dbReference>
<evidence type="ECO:0000313" key="3">
    <source>
        <dbReference type="Proteomes" id="UP000321577"/>
    </source>
</evidence>